<evidence type="ECO:0000313" key="1">
    <source>
        <dbReference type="Proteomes" id="UP000095282"/>
    </source>
</evidence>
<proteinExistence type="predicted"/>
<protein>
    <submittedName>
        <fullName evidence="2">NR LBD domain-containing protein</fullName>
    </submittedName>
</protein>
<reference evidence="2" key="1">
    <citation type="submission" date="2016-11" db="UniProtKB">
        <authorList>
            <consortium name="WormBaseParasite"/>
        </authorList>
    </citation>
    <scope>IDENTIFICATION</scope>
</reference>
<accession>A0A1I7TFT9</accession>
<dbReference type="AlphaFoldDB" id="A0A1I7TFT9"/>
<dbReference type="Proteomes" id="UP000095282">
    <property type="component" value="Unplaced"/>
</dbReference>
<name>A0A1I7TFT9_9PELO</name>
<evidence type="ECO:0000313" key="2">
    <source>
        <dbReference type="WBParaSite" id="Csp11.Scaffold604.g5519.t1"/>
    </source>
</evidence>
<organism evidence="1 2">
    <name type="scientific">Caenorhabditis tropicalis</name>
    <dbReference type="NCBI Taxonomy" id="1561998"/>
    <lineage>
        <taxon>Eukaryota</taxon>
        <taxon>Metazoa</taxon>
        <taxon>Ecdysozoa</taxon>
        <taxon>Nematoda</taxon>
        <taxon>Chromadorea</taxon>
        <taxon>Rhabditida</taxon>
        <taxon>Rhabditina</taxon>
        <taxon>Rhabditomorpha</taxon>
        <taxon>Rhabditoidea</taxon>
        <taxon>Rhabditidae</taxon>
        <taxon>Peloderinae</taxon>
        <taxon>Caenorhabditis</taxon>
    </lineage>
</organism>
<keyword evidence="1" id="KW-1185">Reference proteome</keyword>
<dbReference type="WBParaSite" id="Csp11.Scaffold604.g5519.t1">
    <property type="protein sequence ID" value="Csp11.Scaffold604.g5519.t1"/>
    <property type="gene ID" value="Csp11.Scaffold604.g5519"/>
</dbReference>
<sequence>MFSLPPDTQTFQERIREKRGEEVLEKRNFLLISFFLLPLIDVTEHVMDGKMINNLKDEFEFFLNCDLVDINMKVIKNCIPIDYIISKYFQNPFVSSHSTSLVL</sequence>